<reference evidence="3" key="2">
    <citation type="journal article" date="2023" name="Microbiome">
        <title>Synthase-selected sorting approach identifies a beta-lactone synthase in a nudibranch symbiotic bacterium.</title>
        <authorList>
            <person name="Dzunkova M."/>
            <person name="La Clair J.J."/>
            <person name="Tyml T."/>
            <person name="Doud D."/>
            <person name="Schulz F."/>
            <person name="Piquer-Esteban S."/>
            <person name="Porcel Sanchis D."/>
            <person name="Osborn A."/>
            <person name="Robinson D."/>
            <person name="Louie K.B."/>
            <person name="Bowen B.P."/>
            <person name="Bowers R.M."/>
            <person name="Lee J."/>
            <person name="Arnau V."/>
            <person name="Diaz-Villanueva W."/>
            <person name="Stepanauskas R."/>
            <person name="Gosliner T."/>
            <person name="Date S.V."/>
            <person name="Northen T.R."/>
            <person name="Cheng J.F."/>
            <person name="Burkart M.D."/>
            <person name="Woyke T."/>
        </authorList>
    </citation>
    <scope>NUCLEOTIDE SEQUENCE</scope>
    <source>
        <strain evidence="3">Df01</strain>
    </source>
</reference>
<keyword evidence="1" id="KW-0175">Coiled coil</keyword>
<sequence>MQFIKSCIRWWQDNRDTSITLKNVLIYAILIALIAFSGGRLHPESDYQQLRDDIEQMRDQIGEFSAQREQDQRKIIKLRATSTLDKKILQQLRDQNTELTKEKIRQQEEVAFYQRILNNEPQTEIAIYTLEDTPDFRPRHHRLSAVLVRAQTKNSFQGTYYFEVVELGARDTLRVTRVPAEASVPLTVGVYEEIEQIFKLPPDTRIHKLRLVIKNKKGEIVAEETTKQE</sequence>
<name>A0ABT7QM43_9GAMM</name>
<accession>A0ABT7QM43</accession>
<evidence type="ECO:0000313" key="4">
    <source>
        <dbReference type="Proteomes" id="UP001168167"/>
    </source>
</evidence>
<dbReference type="EMBL" id="JANQAO010000002">
    <property type="protein sequence ID" value="MDM5147480.1"/>
    <property type="molecule type" value="Genomic_DNA"/>
</dbReference>
<evidence type="ECO:0000256" key="1">
    <source>
        <dbReference type="SAM" id="Coils"/>
    </source>
</evidence>
<proteinExistence type="predicted"/>
<gene>
    <name evidence="3" type="ORF">NQX30_03730</name>
</gene>
<protein>
    <recommendedName>
        <fullName evidence="5">NgoFVII family restriction endonuclease</fullName>
    </recommendedName>
</protein>
<evidence type="ECO:0000256" key="2">
    <source>
        <dbReference type="SAM" id="Phobius"/>
    </source>
</evidence>
<feature type="coiled-coil region" evidence="1">
    <location>
        <begin position="47"/>
        <end position="109"/>
    </location>
</feature>
<dbReference type="InterPro" id="IPR046703">
    <property type="entry name" value="DUF6776"/>
</dbReference>
<keyword evidence="2" id="KW-0472">Membrane</keyword>
<organism evidence="3 4">
    <name type="scientific">Candidatus Doriopsillibacter californiensis</name>
    <dbReference type="NCBI Taxonomy" id="2970740"/>
    <lineage>
        <taxon>Bacteria</taxon>
        <taxon>Pseudomonadati</taxon>
        <taxon>Pseudomonadota</taxon>
        <taxon>Gammaproteobacteria</taxon>
        <taxon>Candidatus Tethybacterales</taxon>
        <taxon>Candidatus Persebacteraceae</taxon>
        <taxon>Candidatus Doriopsillibacter</taxon>
    </lineage>
</organism>
<reference evidence="3" key="1">
    <citation type="submission" date="2022-08" db="EMBL/GenBank/DDBJ databases">
        <authorList>
            <person name="Dzunkova M."/>
            <person name="La Clair J."/>
            <person name="Tyml T."/>
            <person name="Doud D."/>
            <person name="Schulz F."/>
            <person name="Piquer S."/>
            <person name="Porcel Sanchis D."/>
            <person name="Osborn A."/>
            <person name="Robinson D."/>
            <person name="Louie K.B."/>
            <person name="Bowen B.P."/>
            <person name="Bowers R."/>
            <person name="Lee J."/>
            <person name="Arnau Llombart V."/>
            <person name="Diaz Villanueva W."/>
            <person name="Gosliner T."/>
            <person name="Northen T."/>
            <person name="Cheng J.-F."/>
            <person name="Burkart M.D."/>
            <person name="Woyke T."/>
        </authorList>
    </citation>
    <scope>NUCLEOTIDE SEQUENCE</scope>
    <source>
        <strain evidence="3">Df01</strain>
    </source>
</reference>
<dbReference type="Pfam" id="PF20567">
    <property type="entry name" value="DUF6776"/>
    <property type="match status" value="1"/>
</dbReference>
<dbReference type="Proteomes" id="UP001168167">
    <property type="component" value="Unassembled WGS sequence"/>
</dbReference>
<comment type="caution">
    <text evidence="3">The sequence shown here is derived from an EMBL/GenBank/DDBJ whole genome shotgun (WGS) entry which is preliminary data.</text>
</comment>
<evidence type="ECO:0000313" key="3">
    <source>
        <dbReference type="EMBL" id="MDM5147480.1"/>
    </source>
</evidence>
<keyword evidence="4" id="KW-1185">Reference proteome</keyword>
<feature type="transmembrane region" description="Helical" evidence="2">
    <location>
        <begin position="24"/>
        <end position="41"/>
    </location>
</feature>
<keyword evidence="2" id="KW-1133">Transmembrane helix</keyword>
<evidence type="ECO:0008006" key="5">
    <source>
        <dbReference type="Google" id="ProtNLM"/>
    </source>
</evidence>
<keyword evidence="2" id="KW-0812">Transmembrane</keyword>